<organism evidence="1 2">
    <name type="scientific">Mesoplasma melaleucae</name>
    <dbReference type="NCBI Taxonomy" id="81459"/>
    <lineage>
        <taxon>Bacteria</taxon>
        <taxon>Bacillati</taxon>
        <taxon>Mycoplasmatota</taxon>
        <taxon>Mollicutes</taxon>
        <taxon>Entomoplasmatales</taxon>
        <taxon>Entomoplasmataceae</taxon>
        <taxon>Mesoplasma</taxon>
    </lineage>
</organism>
<evidence type="ECO:0000313" key="2">
    <source>
        <dbReference type="Proteomes" id="UP000231896"/>
    </source>
</evidence>
<protein>
    <submittedName>
        <fullName evidence="1">Uncharacterized protein</fullName>
    </submittedName>
</protein>
<sequence length="39" mass="4472">MKCYSTNCKNDGSLSFAEKVLDVNSTQNKWLTTNLFIKE</sequence>
<dbReference type="KEGG" id="eml:EMELA_v1c03390"/>
<dbReference type="AlphaFoldDB" id="A0A2K8NVW2"/>
<proteinExistence type="predicted"/>
<dbReference type="Proteomes" id="UP000231896">
    <property type="component" value="Chromosome"/>
</dbReference>
<accession>A0A2K8NVW2</accession>
<keyword evidence="2" id="KW-1185">Reference proteome</keyword>
<name>A0A2K8NVW2_9MOLU</name>
<reference evidence="1 2" key="1">
    <citation type="submission" date="2017-11" db="EMBL/GenBank/DDBJ databases">
        <title>Genome sequence of Entomoplasma melaleucae M1 (ATCC 49191).</title>
        <authorList>
            <person name="Lo W.-S."/>
            <person name="Gasparich G.E."/>
            <person name="Kuo C.-H."/>
        </authorList>
    </citation>
    <scope>NUCLEOTIDE SEQUENCE [LARGE SCALE GENOMIC DNA]</scope>
    <source>
        <strain evidence="1 2">M1</strain>
    </source>
</reference>
<evidence type="ECO:0000313" key="1">
    <source>
        <dbReference type="EMBL" id="ATZ17907.1"/>
    </source>
</evidence>
<dbReference type="STRING" id="1408435.GCA_000685885_01223"/>
<gene>
    <name evidence="1" type="ORF">EMELA_v1c03390</name>
</gene>
<dbReference type="EMBL" id="CP024964">
    <property type="protein sequence ID" value="ATZ17907.1"/>
    <property type="molecule type" value="Genomic_DNA"/>
</dbReference>